<accession>A0A7N5KQZ3</accession>
<comment type="subcellular location">
    <subcellularLocation>
        <location evidence="4">Cell projection</location>
        <location evidence="4">Filopodium</location>
    </subcellularLocation>
    <subcellularLocation>
        <location evidence="1">Cell projection</location>
        <location evidence="1">Microvillus</location>
    </subcellularLocation>
    <subcellularLocation>
        <location evidence="3">Cell projection</location>
        <location evidence="3">Ruffle</location>
    </subcellularLocation>
    <subcellularLocation>
        <location evidence="2">Endomembrane system</location>
        <topology evidence="2">Peripheral membrane protein</topology>
    </subcellularLocation>
</comment>
<dbReference type="InParanoid" id="A0A7N5KQZ3"/>
<sequence>MSADAAAGAPLPRLCCLEKGPNGYGFHLHGEKGKVGQFIRLVEPGSPAEKAGLLAGDRLVEVNGENVEKETHQQVVSRIRAALNAVRLLVVDPETDERLQKLGVQVREELLRAQDGPGQAEPPAATEAQGAGGENEPQAAAPEPRETEKSRPEQILDGETASAYRQRELRPRLCTMKKGANGYGFNLHSDKSKPGQFIRAVDPDSPAEASGLRAQDRIVEVNGVCVEGKQHGDVVSAIKAGGDETKLLVVDKETDEFFKKCGVIPSQEHLTGPLPEPFTNGEIRKVKADPLTLLWLSGPGLQEKGGRRHGWDKDGCLAWLKLPFPSCSLPSSDNCPQPRAEPRQWGGRGLATPLQPAILVTSPAFHSPPYRRGHSSPQEQSFSVWAHTAWALLLPV</sequence>
<dbReference type="SUPFAM" id="SSF50156">
    <property type="entry name" value="PDZ domain-like"/>
    <property type="match status" value="2"/>
</dbReference>
<evidence type="ECO:0000259" key="13">
    <source>
        <dbReference type="PROSITE" id="PS50106"/>
    </source>
</evidence>
<dbReference type="Pfam" id="PF09007">
    <property type="entry name" value="EBP50_C"/>
    <property type="match status" value="1"/>
</dbReference>
<evidence type="ECO:0000256" key="6">
    <source>
        <dbReference type="ARBA" id="ARBA00022737"/>
    </source>
</evidence>
<dbReference type="FunFam" id="2.30.42.10:FF:000068">
    <property type="entry name" value="Na(+)/H(+) exchange regulatory cofactor NHE-RF"/>
    <property type="match status" value="2"/>
</dbReference>
<keyword evidence="7" id="KW-0472">Membrane</keyword>
<evidence type="ECO:0000256" key="7">
    <source>
        <dbReference type="ARBA" id="ARBA00023136"/>
    </source>
</evidence>
<dbReference type="GO" id="GO:0005102">
    <property type="term" value="F:signaling receptor binding"/>
    <property type="evidence" value="ECO:0007669"/>
    <property type="project" value="TreeGrafter"/>
</dbReference>
<feature type="region of interest" description="Disordered" evidence="12">
    <location>
        <begin position="113"/>
        <end position="170"/>
    </location>
</feature>
<dbReference type="Proteomes" id="UP000008912">
    <property type="component" value="Unassembled WGS sequence"/>
</dbReference>
<evidence type="ECO:0000256" key="11">
    <source>
        <dbReference type="ARBA" id="ARBA00033293"/>
    </source>
</evidence>
<proteinExistence type="predicted"/>
<evidence type="ECO:0000256" key="5">
    <source>
        <dbReference type="ARBA" id="ARBA00016876"/>
    </source>
</evidence>
<evidence type="ECO:0000256" key="4">
    <source>
        <dbReference type="ARBA" id="ARBA00004486"/>
    </source>
</evidence>
<evidence type="ECO:0000256" key="10">
    <source>
        <dbReference type="ARBA" id="ARBA00032844"/>
    </source>
</evidence>
<dbReference type="SMART" id="SM00228">
    <property type="entry name" value="PDZ"/>
    <property type="match status" value="2"/>
</dbReference>
<dbReference type="GO" id="GO:0043495">
    <property type="term" value="F:protein-membrane adaptor activity"/>
    <property type="evidence" value="ECO:0007669"/>
    <property type="project" value="TreeGrafter"/>
</dbReference>
<evidence type="ECO:0000256" key="12">
    <source>
        <dbReference type="SAM" id="MobiDB-lite"/>
    </source>
</evidence>
<feature type="domain" description="PDZ" evidence="13">
    <location>
        <begin position="173"/>
        <end position="253"/>
    </location>
</feature>
<dbReference type="InterPro" id="IPR051067">
    <property type="entry name" value="NHER"/>
</dbReference>
<evidence type="ECO:0000256" key="2">
    <source>
        <dbReference type="ARBA" id="ARBA00004184"/>
    </source>
</evidence>
<dbReference type="GO" id="GO:0012505">
    <property type="term" value="C:endomembrane system"/>
    <property type="evidence" value="ECO:0007669"/>
    <property type="project" value="UniProtKB-SubCell"/>
</dbReference>
<feature type="domain" description="PDZ" evidence="13">
    <location>
        <begin position="14"/>
        <end position="94"/>
    </location>
</feature>
<dbReference type="InterPro" id="IPR001478">
    <property type="entry name" value="PDZ"/>
</dbReference>
<evidence type="ECO:0000256" key="9">
    <source>
        <dbReference type="ARBA" id="ARBA00032825"/>
    </source>
</evidence>
<dbReference type="CDD" id="cd06768">
    <property type="entry name" value="PDZ_NHERF-like"/>
    <property type="match status" value="2"/>
</dbReference>
<dbReference type="PANTHER" id="PTHR14191">
    <property type="entry name" value="PDZ DOMAIN CONTAINING PROTEIN"/>
    <property type="match status" value="1"/>
</dbReference>
<protein>
    <recommendedName>
        <fullName evidence="5">Na(+)/H(+) exchange regulatory cofactor NHE-RF1</fullName>
    </recommendedName>
    <alternativeName>
        <fullName evidence="10">Ezrin-radixin-moesin-binding phosphoprotein 50</fullName>
    </alternativeName>
    <alternativeName>
        <fullName evidence="9">Regulatory cofactor of Na(+)/H(+) exchanger</fullName>
    </alternativeName>
    <alternativeName>
        <fullName evidence="8">Sodium-hydrogen exchanger regulatory factor 1</fullName>
    </alternativeName>
    <alternativeName>
        <fullName evidence="11">Solute carrier family 9 isoform A3 regulatory factor 1</fullName>
    </alternativeName>
</protein>
<dbReference type="PANTHER" id="PTHR14191:SF7">
    <property type="entry name" value="NA(+)_H(+) EXCHANGE REGULATORY COFACTOR NHE-RF1"/>
    <property type="match status" value="1"/>
</dbReference>
<dbReference type="GO" id="GO:0072659">
    <property type="term" value="P:protein localization to plasma membrane"/>
    <property type="evidence" value="ECO:0007669"/>
    <property type="project" value="TreeGrafter"/>
</dbReference>
<feature type="compositionally biased region" description="Basic and acidic residues" evidence="12">
    <location>
        <begin position="143"/>
        <end position="154"/>
    </location>
</feature>
<dbReference type="Pfam" id="PF00595">
    <property type="entry name" value="PDZ"/>
    <property type="match status" value="2"/>
</dbReference>
<evidence type="ECO:0000256" key="1">
    <source>
        <dbReference type="ARBA" id="ARBA00004105"/>
    </source>
</evidence>
<dbReference type="GO" id="GO:0001726">
    <property type="term" value="C:ruffle"/>
    <property type="evidence" value="ECO:0007669"/>
    <property type="project" value="UniProtKB-SubCell"/>
</dbReference>
<reference evidence="14" key="3">
    <citation type="submission" date="2025-09" db="UniProtKB">
        <authorList>
            <consortium name="Ensembl"/>
        </authorList>
    </citation>
    <scope>IDENTIFICATION</scope>
</reference>
<dbReference type="AlphaFoldDB" id="A0A7N5KQZ3"/>
<dbReference type="Gene3D" id="2.30.42.10">
    <property type="match status" value="2"/>
</dbReference>
<keyword evidence="6" id="KW-0677">Repeat</keyword>
<dbReference type="InterPro" id="IPR036034">
    <property type="entry name" value="PDZ_sf"/>
</dbReference>
<keyword evidence="15" id="KW-1185">Reference proteome</keyword>
<reference evidence="14" key="2">
    <citation type="submission" date="2025-08" db="UniProtKB">
        <authorList>
            <consortium name="Ensembl"/>
        </authorList>
    </citation>
    <scope>IDENTIFICATION</scope>
</reference>
<reference evidence="14 15" key="1">
    <citation type="journal article" date="2010" name="Nature">
        <title>The sequence and de novo assembly of the giant panda genome.</title>
        <authorList>
            <person name="Li R."/>
            <person name="Fan W."/>
            <person name="Tian G."/>
            <person name="Zhu H."/>
            <person name="He L."/>
            <person name="Cai J."/>
            <person name="Huang Q."/>
            <person name="Cai Q."/>
            <person name="Li B."/>
            <person name="Bai Y."/>
            <person name="Zhang Z."/>
            <person name="Zhang Y."/>
            <person name="Wang W."/>
            <person name="Li J."/>
            <person name="Wei F."/>
            <person name="Li H."/>
            <person name="Jian M."/>
            <person name="Li J."/>
            <person name="Zhang Z."/>
            <person name="Nielsen R."/>
            <person name="Li D."/>
            <person name="Gu W."/>
            <person name="Yang Z."/>
            <person name="Xuan Z."/>
            <person name="Ryder O.A."/>
            <person name="Leung F.C."/>
            <person name="Zhou Y."/>
            <person name="Cao J."/>
            <person name="Sun X."/>
            <person name="Fu Y."/>
            <person name="Fang X."/>
            <person name="Guo X."/>
            <person name="Wang B."/>
            <person name="Hou R."/>
            <person name="Shen F."/>
            <person name="Mu B."/>
            <person name="Ni P."/>
            <person name="Lin R."/>
            <person name="Qian W."/>
            <person name="Wang G."/>
            <person name="Yu C."/>
            <person name="Nie W."/>
            <person name="Wang J."/>
            <person name="Wu Z."/>
            <person name="Liang H."/>
            <person name="Min J."/>
            <person name="Wu Q."/>
            <person name="Cheng S."/>
            <person name="Ruan J."/>
            <person name="Wang M."/>
            <person name="Shi Z."/>
            <person name="Wen M."/>
            <person name="Liu B."/>
            <person name="Ren X."/>
            <person name="Zheng H."/>
            <person name="Dong D."/>
            <person name="Cook K."/>
            <person name="Shan G."/>
            <person name="Zhang H."/>
            <person name="Kosiol C."/>
            <person name="Xie X."/>
            <person name="Lu Z."/>
            <person name="Zheng H."/>
            <person name="Li Y."/>
            <person name="Steiner C.C."/>
            <person name="Lam T.T."/>
            <person name="Lin S."/>
            <person name="Zhang Q."/>
            <person name="Li G."/>
            <person name="Tian J."/>
            <person name="Gong T."/>
            <person name="Liu H."/>
            <person name="Zhang D."/>
            <person name="Fang L."/>
            <person name="Ye C."/>
            <person name="Zhang J."/>
            <person name="Hu W."/>
            <person name="Xu A."/>
            <person name="Ren Y."/>
            <person name="Zhang G."/>
            <person name="Bruford M.W."/>
            <person name="Li Q."/>
            <person name="Ma L."/>
            <person name="Guo Y."/>
            <person name="An N."/>
            <person name="Hu Y."/>
            <person name="Zheng Y."/>
            <person name="Shi Y."/>
            <person name="Li Z."/>
            <person name="Liu Q."/>
            <person name="Chen Y."/>
            <person name="Zhao J."/>
            <person name="Qu N."/>
            <person name="Zhao S."/>
            <person name="Tian F."/>
            <person name="Wang X."/>
            <person name="Wang H."/>
            <person name="Xu L."/>
            <person name="Liu X."/>
            <person name="Vinar T."/>
            <person name="Wang Y."/>
            <person name="Lam T.W."/>
            <person name="Yiu S.M."/>
            <person name="Liu S."/>
            <person name="Zhang H."/>
            <person name="Li D."/>
            <person name="Huang Y."/>
            <person name="Wang X."/>
            <person name="Yang G."/>
            <person name="Jiang Z."/>
            <person name="Wang J."/>
            <person name="Qin N."/>
            <person name="Li L."/>
            <person name="Li J."/>
            <person name="Bolund L."/>
            <person name="Kristiansen K."/>
            <person name="Wong G.K."/>
            <person name="Olson M."/>
            <person name="Zhang X."/>
            <person name="Li S."/>
            <person name="Yang H."/>
            <person name="Wang J."/>
            <person name="Wang J."/>
        </authorList>
    </citation>
    <scope>NUCLEOTIDE SEQUENCE [LARGE SCALE GENOMIC DNA]</scope>
</reference>
<dbReference type="GO" id="GO:0005902">
    <property type="term" value="C:microvillus"/>
    <property type="evidence" value="ECO:0007669"/>
    <property type="project" value="UniProtKB-SubCell"/>
</dbReference>
<evidence type="ECO:0000313" key="15">
    <source>
        <dbReference type="Proteomes" id="UP000008912"/>
    </source>
</evidence>
<dbReference type="GeneTree" id="ENSGT00950000182849"/>
<dbReference type="InterPro" id="IPR015098">
    <property type="entry name" value="EBP50_C"/>
</dbReference>
<gene>
    <name evidence="14" type="primary">NHERF1</name>
</gene>
<dbReference type="GO" id="GO:0016324">
    <property type="term" value="C:apical plasma membrane"/>
    <property type="evidence" value="ECO:0007669"/>
    <property type="project" value="TreeGrafter"/>
</dbReference>
<dbReference type="Ensembl" id="ENSAMET00000026741.1">
    <property type="protein sequence ID" value="ENSAMEP00000043422.1"/>
    <property type="gene ID" value="ENSAMEG00000025104.1"/>
</dbReference>
<evidence type="ECO:0000313" key="14">
    <source>
        <dbReference type="Ensembl" id="ENSAMEP00000043422.1"/>
    </source>
</evidence>
<organism evidence="14 15">
    <name type="scientific">Ailuropoda melanoleuca</name>
    <name type="common">Giant panda</name>
    <dbReference type="NCBI Taxonomy" id="9646"/>
    <lineage>
        <taxon>Eukaryota</taxon>
        <taxon>Metazoa</taxon>
        <taxon>Chordata</taxon>
        <taxon>Craniata</taxon>
        <taxon>Vertebrata</taxon>
        <taxon>Euteleostomi</taxon>
        <taxon>Mammalia</taxon>
        <taxon>Eutheria</taxon>
        <taxon>Laurasiatheria</taxon>
        <taxon>Carnivora</taxon>
        <taxon>Caniformia</taxon>
        <taxon>Ursidae</taxon>
        <taxon>Ailuropoda</taxon>
    </lineage>
</organism>
<dbReference type="PROSITE" id="PS50106">
    <property type="entry name" value="PDZ"/>
    <property type="match status" value="2"/>
</dbReference>
<name>A0A7N5KQZ3_AILME</name>
<evidence type="ECO:0000256" key="8">
    <source>
        <dbReference type="ARBA" id="ARBA00030310"/>
    </source>
</evidence>
<dbReference type="GO" id="GO:0030175">
    <property type="term" value="C:filopodium"/>
    <property type="evidence" value="ECO:0007669"/>
    <property type="project" value="UniProtKB-SubCell"/>
</dbReference>
<evidence type="ECO:0000256" key="3">
    <source>
        <dbReference type="ARBA" id="ARBA00004466"/>
    </source>
</evidence>